<feature type="domain" description="HTH cro/C1-type" evidence="1">
    <location>
        <begin position="25"/>
        <end position="78"/>
    </location>
</feature>
<dbReference type="Proteomes" id="UP001589844">
    <property type="component" value="Unassembled WGS sequence"/>
</dbReference>
<dbReference type="InterPro" id="IPR001387">
    <property type="entry name" value="Cro/C1-type_HTH"/>
</dbReference>
<sequence length="112" mass="12297">MPLPSFDQANKLSVQAVQKLISDRVRLERRRLGLTQVVFAAQCGIPLRTYKRLELGECDSLAALIRVSQFLGRAPGFSSLFPELLPPPLGRLDIALQSIRAKLDARAAKEGG</sequence>
<dbReference type="SUPFAM" id="SSF47413">
    <property type="entry name" value="lambda repressor-like DNA-binding domains"/>
    <property type="match status" value="1"/>
</dbReference>
<proteinExistence type="predicted"/>
<dbReference type="EMBL" id="JBHLXJ010000034">
    <property type="protein sequence ID" value="MFC0351864.1"/>
    <property type="molecule type" value="Genomic_DNA"/>
</dbReference>
<evidence type="ECO:0000313" key="2">
    <source>
        <dbReference type="EMBL" id="MFC0351864.1"/>
    </source>
</evidence>
<gene>
    <name evidence="2" type="ORF">ACFFJH_18750</name>
</gene>
<comment type="caution">
    <text evidence="2">The sequence shown here is derived from an EMBL/GenBank/DDBJ whole genome shotgun (WGS) entry which is preliminary data.</text>
</comment>
<accession>A0ABV6IJ52</accession>
<dbReference type="CDD" id="cd00093">
    <property type="entry name" value="HTH_XRE"/>
    <property type="match status" value="1"/>
</dbReference>
<organism evidence="2 3">
    <name type="scientific">Undibacterium danionis</name>
    <dbReference type="NCBI Taxonomy" id="1812100"/>
    <lineage>
        <taxon>Bacteria</taxon>
        <taxon>Pseudomonadati</taxon>
        <taxon>Pseudomonadota</taxon>
        <taxon>Betaproteobacteria</taxon>
        <taxon>Burkholderiales</taxon>
        <taxon>Oxalobacteraceae</taxon>
        <taxon>Undibacterium</taxon>
    </lineage>
</organism>
<reference evidence="2 3" key="1">
    <citation type="submission" date="2024-09" db="EMBL/GenBank/DDBJ databases">
        <authorList>
            <person name="Sun Q."/>
            <person name="Mori K."/>
        </authorList>
    </citation>
    <scope>NUCLEOTIDE SEQUENCE [LARGE SCALE GENOMIC DNA]</scope>
    <source>
        <strain evidence="2 3">CCM 8677</strain>
    </source>
</reference>
<name>A0ABV6IJ52_9BURK</name>
<evidence type="ECO:0000313" key="3">
    <source>
        <dbReference type="Proteomes" id="UP001589844"/>
    </source>
</evidence>
<evidence type="ECO:0000259" key="1">
    <source>
        <dbReference type="PROSITE" id="PS50943"/>
    </source>
</evidence>
<dbReference type="SMART" id="SM00530">
    <property type="entry name" value="HTH_XRE"/>
    <property type="match status" value="1"/>
</dbReference>
<dbReference type="RefSeq" id="WP_390214585.1">
    <property type="nucleotide sequence ID" value="NZ_JBHLXJ010000034.1"/>
</dbReference>
<dbReference type="InterPro" id="IPR010982">
    <property type="entry name" value="Lambda_DNA-bd_dom_sf"/>
</dbReference>
<dbReference type="PROSITE" id="PS50943">
    <property type="entry name" value="HTH_CROC1"/>
    <property type="match status" value="1"/>
</dbReference>
<dbReference type="Gene3D" id="1.10.260.40">
    <property type="entry name" value="lambda repressor-like DNA-binding domains"/>
    <property type="match status" value="1"/>
</dbReference>
<protein>
    <submittedName>
        <fullName evidence="2">Helix-turn-helix domain-containing protein</fullName>
    </submittedName>
</protein>
<keyword evidence="3" id="KW-1185">Reference proteome</keyword>